<accession>A0ABP5LJH6</accession>
<reference evidence="3" key="1">
    <citation type="journal article" date="2019" name="Int. J. Syst. Evol. Microbiol.">
        <title>The Global Catalogue of Microorganisms (GCM) 10K type strain sequencing project: providing services to taxonomists for standard genome sequencing and annotation.</title>
        <authorList>
            <consortium name="The Broad Institute Genomics Platform"/>
            <consortium name="The Broad Institute Genome Sequencing Center for Infectious Disease"/>
            <person name="Wu L."/>
            <person name="Ma J."/>
        </authorList>
    </citation>
    <scope>NUCLEOTIDE SEQUENCE [LARGE SCALE GENOMIC DNA]</scope>
    <source>
        <strain evidence="3">JCM 16022</strain>
    </source>
</reference>
<protein>
    <recommendedName>
        <fullName evidence="4">Integral membrane protein</fullName>
    </recommendedName>
</protein>
<feature type="transmembrane region" description="Helical" evidence="1">
    <location>
        <begin position="100"/>
        <end position="119"/>
    </location>
</feature>
<feature type="transmembrane region" description="Helical" evidence="1">
    <location>
        <begin position="12"/>
        <end position="32"/>
    </location>
</feature>
<evidence type="ECO:0000313" key="2">
    <source>
        <dbReference type="EMBL" id="GAA2148444.1"/>
    </source>
</evidence>
<keyword evidence="1" id="KW-0812">Transmembrane</keyword>
<feature type="transmembrane region" description="Helical" evidence="1">
    <location>
        <begin position="76"/>
        <end position="94"/>
    </location>
</feature>
<name>A0ABP5LJH6_9ACTN</name>
<organism evidence="2 3">
    <name type="scientific">Nocardioides koreensis</name>
    <dbReference type="NCBI Taxonomy" id="433651"/>
    <lineage>
        <taxon>Bacteria</taxon>
        <taxon>Bacillati</taxon>
        <taxon>Actinomycetota</taxon>
        <taxon>Actinomycetes</taxon>
        <taxon>Propionibacteriales</taxon>
        <taxon>Nocardioidaceae</taxon>
        <taxon>Nocardioides</taxon>
    </lineage>
</organism>
<evidence type="ECO:0000313" key="3">
    <source>
        <dbReference type="Proteomes" id="UP001501771"/>
    </source>
</evidence>
<dbReference type="Proteomes" id="UP001501771">
    <property type="component" value="Unassembled WGS sequence"/>
</dbReference>
<keyword evidence="3" id="KW-1185">Reference proteome</keyword>
<comment type="caution">
    <text evidence="2">The sequence shown here is derived from an EMBL/GenBank/DDBJ whole genome shotgun (WGS) entry which is preliminary data.</text>
</comment>
<keyword evidence="1" id="KW-1133">Transmembrane helix</keyword>
<evidence type="ECO:0008006" key="4">
    <source>
        <dbReference type="Google" id="ProtNLM"/>
    </source>
</evidence>
<dbReference type="RefSeq" id="WP_344152898.1">
    <property type="nucleotide sequence ID" value="NZ_BAAAQR010000008.1"/>
</dbReference>
<gene>
    <name evidence="2" type="ORF">GCM10009844_26810</name>
</gene>
<evidence type="ECO:0000256" key="1">
    <source>
        <dbReference type="SAM" id="Phobius"/>
    </source>
</evidence>
<sequence>MQSALHTPLGQLTLVAAGYAGLVTLVALVTTVRRVPRPAWLDHMVWILELLLAVRAVAGLGSMLGGQRPEEMSAHVGYLVASVCILPIAMQSISDDRGTWSSGVVTVAALAVTVVAVRLQMTWGHGA</sequence>
<proteinExistence type="predicted"/>
<keyword evidence="1" id="KW-0472">Membrane</keyword>
<dbReference type="EMBL" id="BAAAQR010000008">
    <property type="protein sequence ID" value="GAA2148444.1"/>
    <property type="molecule type" value="Genomic_DNA"/>
</dbReference>
<feature type="transmembrane region" description="Helical" evidence="1">
    <location>
        <begin position="44"/>
        <end position="64"/>
    </location>
</feature>